<gene>
    <name evidence="1" type="ORF">CC80DRAFT_92288</name>
</gene>
<dbReference type="InterPro" id="IPR038883">
    <property type="entry name" value="AN11006-like"/>
</dbReference>
<dbReference type="EMBL" id="ML976995">
    <property type="protein sequence ID" value="KAF1955341.1"/>
    <property type="molecule type" value="Genomic_DNA"/>
</dbReference>
<dbReference type="PANTHER" id="PTHR42085">
    <property type="entry name" value="F-BOX DOMAIN-CONTAINING PROTEIN"/>
    <property type="match status" value="1"/>
</dbReference>
<evidence type="ECO:0000313" key="1">
    <source>
        <dbReference type="EMBL" id="KAF1955341.1"/>
    </source>
</evidence>
<dbReference type="Proteomes" id="UP000800035">
    <property type="component" value="Unassembled WGS sequence"/>
</dbReference>
<evidence type="ECO:0008006" key="3">
    <source>
        <dbReference type="Google" id="ProtNLM"/>
    </source>
</evidence>
<dbReference type="OrthoDB" id="62952at2759"/>
<reference evidence="1" key="1">
    <citation type="journal article" date="2020" name="Stud. Mycol.">
        <title>101 Dothideomycetes genomes: a test case for predicting lifestyles and emergence of pathogens.</title>
        <authorList>
            <person name="Haridas S."/>
            <person name="Albert R."/>
            <person name="Binder M."/>
            <person name="Bloem J."/>
            <person name="Labutti K."/>
            <person name="Salamov A."/>
            <person name="Andreopoulos B."/>
            <person name="Baker S."/>
            <person name="Barry K."/>
            <person name="Bills G."/>
            <person name="Bluhm B."/>
            <person name="Cannon C."/>
            <person name="Castanera R."/>
            <person name="Culley D."/>
            <person name="Daum C."/>
            <person name="Ezra D."/>
            <person name="Gonzalez J."/>
            <person name="Henrissat B."/>
            <person name="Kuo A."/>
            <person name="Liang C."/>
            <person name="Lipzen A."/>
            <person name="Lutzoni F."/>
            <person name="Magnuson J."/>
            <person name="Mondo S."/>
            <person name="Nolan M."/>
            <person name="Ohm R."/>
            <person name="Pangilinan J."/>
            <person name="Park H.-J."/>
            <person name="Ramirez L."/>
            <person name="Alfaro M."/>
            <person name="Sun H."/>
            <person name="Tritt A."/>
            <person name="Yoshinaga Y."/>
            <person name="Zwiers L.-H."/>
            <person name="Turgeon B."/>
            <person name="Goodwin S."/>
            <person name="Spatafora J."/>
            <person name="Crous P."/>
            <person name="Grigoriev I."/>
        </authorList>
    </citation>
    <scope>NUCLEOTIDE SEQUENCE</scope>
    <source>
        <strain evidence="1">CBS 675.92</strain>
    </source>
</reference>
<keyword evidence="2" id="KW-1185">Reference proteome</keyword>
<protein>
    <recommendedName>
        <fullName evidence="3">F-box domain-containing protein</fullName>
    </recommendedName>
</protein>
<evidence type="ECO:0000313" key="2">
    <source>
        <dbReference type="Proteomes" id="UP000800035"/>
    </source>
</evidence>
<organism evidence="1 2">
    <name type="scientific">Byssothecium circinans</name>
    <dbReference type="NCBI Taxonomy" id="147558"/>
    <lineage>
        <taxon>Eukaryota</taxon>
        <taxon>Fungi</taxon>
        <taxon>Dikarya</taxon>
        <taxon>Ascomycota</taxon>
        <taxon>Pezizomycotina</taxon>
        <taxon>Dothideomycetes</taxon>
        <taxon>Pleosporomycetidae</taxon>
        <taxon>Pleosporales</taxon>
        <taxon>Massarineae</taxon>
        <taxon>Massarinaceae</taxon>
        <taxon>Byssothecium</taxon>
    </lineage>
</organism>
<dbReference type="PANTHER" id="PTHR42085:SF2">
    <property type="entry name" value="F-BOX DOMAIN-CONTAINING PROTEIN"/>
    <property type="match status" value="1"/>
</dbReference>
<sequence length="369" mass="42917">MRATGSQLCKCGQTNEKSAATAELEKLNKATHKSNVPGEVCFQCSRKVGSLTPSTASTRSRRPIVASFGFLDLPPDIRCLIYEELLSVGKVFFLDTDSEQCNSVRYKDKRYYGKPYLSILRVCKQTHQEAEPIYLSKNLFVLPLHWHLHDPFCGYDSDVEPPDFFRKRLFSDNANLYLRKISFSIDNKDLAIAHGENEAHRSWSKATAPYESFTHSDRVAQVHMEMVERLTNVQHSYDRTWRSLMEVLREFEGISTGPKRSDWIDSRIQYVEIDYTNAFCPMGCCRPVHGVYYDWIEDRKSTCIDIVGTRCEEEETDIIESIQRNQGLELASLKDDYGWQFRKSDDSPRWNRWKYDEPQRDGVLDRGYY</sequence>
<name>A0A6A5TRS9_9PLEO</name>
<accession>A0A6A5TRS9</accession>
<dbReference type="AlphaFoldDB" id="A0A6A5TRS9"/>
<proteinExistence type="predicted"/>